<accession>A0A378PLP7</accession>
<dbReference type="AlphaFoldDB" id="A0A378PLP7"/>
<organism evidence="4 5">
    <name type="scientific">Moraxella ovis</name>
    <dbReference type="NCBI Taxonomy" id="29433"/>
    <lineage>
        <taxon>Bacteria</taxon>
        <taxon>Pseudomonadati</taxon>
        <taxon>Pseudomonadota</taxon>
        <taxon>Gammaproteobacteria</taxon>
        <taxon>Moraxellales</taxon>
        <taxon>Moraxellaceae</taxon>
        <taxon>Moraxella</taxon>
    </lineage>
</organism>
<dbReference type="GO" id="GO:0004777">
    <property type="term" value="F:succinate-semialdehyde dehydrogenase (NAD+) activity"/>
    <property type="evidence" value="ECO:0007669"/>
    <property type="project" value="TreeGrafter"/>
</dbReference>
<protein>
    <submittedName>
        <fullName evidence="4">Succinate-semialdehyde dehydrogenase [NADP(+)] GabD</fullName>
        <ecNumber evidence="4">1.2.1.79</ecNumber>
    </submittedName>
</protein>
<sequence>MGGNAPFIVFDDANLDKAINGLMAAKYRNAGQVCVCPNRIYVQRGIHDEFIKKLSDRVAALSVGNGFGDVDLGCLISQKAVNNARSLVQDALDKGAALVAGGTTHQEHAGCFLPTIITNVTDAMRIANEEIFALIASVFVFDDEQSVIERANDTKQGLAAYFYTQDHARAWRVTEGLEVGMVAQNTNMVSSEATPFGGVKESGFGREGSKYGIEEYVVTKLWSVDISE</sequence>
<dbReference type="Pfam" id="PF00171">
    <property type="entry name" value="Aldedh"/>
    <property type="match status" value="1"/>
</dbReference>
<dbReference type="InterPro" id="IPR016160">
    <property type="entry name" value="Ald_DH_CS_CYS"/>
</dbReference>
<evidence type="ECO:0000259" key="3">
    <source>
        <dbReference type="Pfam" id="PF00171"/>
    </source>
</evidence>
<dbReference type="PANTHER" id="PTHR43353:SF5">
    <property type="entry name" value="SUCCINATE-SEMIALDEHYDE DEHYDROGENASE, MITOCHONDRIAL"/>
    <property type="match status" value="1"/>
</dbReference>
<evidence type="ECO:0000256" key="1">
    <source>
        <dbReference type="ARBA" id="ARBA00009986"/>
    </source>
</evidence>
<name>A0A378PLP7_9GAMM</name>
<evidence type="ECO:0000313" key="4">
    <source>
        <dbReference type="EMBL" id="STY87655.1"/>
    </source>
</evidence>
<dbReference type="GO" id="GO:0036243">
    <property type="term" value="F:succinate-semialdehyde dehydrogenase (NADP+) activity"/>
    <property type="evidence" value="ECO:0007669"/>
    <property type="project" value="UniProtKB-EC"/>
</dbReference>
<feature type="domain" description="Aldehyde dehydrogenase" evidence="3">
    <location>
        <begin position="1"/>
        <end position="220"/>
    </location>
</feature>
<dbReference type="Gene3D" id="3.40.605.10">
    <property type="entry name" value="Aldehyde Dehydrogenase, Chain A, domain 1"/>
    <property type="match status" value="1"/>
</dbReference>
<proteinExistence type="inferred from homology"/>
<dbReference type="EMBL" id="UGPW01000001">
    <property type="protein sequence ID" value="STY87655.1"/>
    <property type="molecule type" value="Genomic_DNA"/>
</dbReference>
<dbReference type="PANTHER" id="PTHR43353">
    <property type="entry name" value="SUCCINATE-SEMIALDEHYDE DEHYDROGENASE, MITOCHONDRIAL"/>
    <property type="match status" value="1"/>
</dbReference>
<dbReference type="Gene3D" id="3.40.309.10">
    <property type="entry name" value="Aldehyde Dehydrogenase, Chain A, domain 2"/>
    <property type="match status" value="1"/>
</dbReference>
<dbReference type="EC" id="1.2.1.79" evidence="4"/>
<dbReference type="GO" id="GO:0009450">
    <property type="term" value="P:gamma-aminobutyric acid catabolic process"/>
    <property type="evidence" value="ECO:0007669"/>
    <property type="project" value="TreeGrafter"/>
</dbReference>
<evidence type="ECO:0000313" key="5">
    <source>
        <dbReference type="Proteomes" id="UP000255102"/>
    </source>
</evidence>
<evidence type="ECO:0000256" key="2">
    <source>
        <dbReference type="ARBA" id="ARBA00023002"/>
    </source>
</evidence>
<keyword evidence="2 4" id="KW-0560">Oxidoreductase</keyword>
<dbReference type="Proteomes" id="UP000255102">
    <property type="component" value="Unassembled WGS sequence"/>
</dbReference>
<dbReference type="FunFam" id="3.40.309.10:FF:000004">
    <property type="entry name" value="Succinate-semialdehyde dehydrogenase I"/>
    <property type="match status" value="1"/>
</dbReference>
<dbReference type="InterPro" id="IPR016161">
    <property type="entry name" value="Ald_DH/histidinol_DH"/>
</dbReference>
<dbReference type="InterPro" id="IPR050740">
    <property type="entry name" value="Aldehyde_DH_Superfamily"/>
</dbReference>
<dbReference type="InterPro" id="IPR016162">
    <property type="entry name" value="Ald_DH_N"/>
</dbReference>
<reference evidence="4 5" key="1">
    <citation type="submission" date="2018-06" db="EMBL/GenBank/DDBJ databases">
        <authorList>
            <consortium name="Pathogen Informatics"/>
            <person name="Doyle S."/>
        </authorList>
    </citation>
    <scope>NUCLEOTIDE SEQUENCE [LARGE SCALE GENOMIC DNA]</scope>
    <source>
        <strain evidence="4 5">NCTC11227</strain>
    </source>
</reference>
<gene>
    <name evidence="4" type="primary">gabD_2</name>
    <name evidence="4" type="ORF">NCTC11227_01674</name>
</gene>
<dbReference type="InterPro" id="IPR015590">
    <property type="entry name" value="Aldehyde_DH_dom"/>
</dbReference>
<dbReference type="SUPFAM" id="SSF53720">
    <property type="entry name" value="ALDH-like"/>
    <property type="match status" value="1"/>
</dbReference>
<dbReference type="PROSITE" id="PS00070">
    <property type="entry name" value="ALDEHYDE_DEHYDR_CYS"/>
    <property type="match status" value="1"/>
</dbReference>
<dbReference type="InterPro" id="IPR016163">
    <property type="entry name" value="Ald_DH_C"/>
</dbReference>
<comment type="similarity">
    <text evidence="1">Belongs to the aldehyde dehydrogenase family.</text>
</comment>